<evidence type="ECO:0000256" key="3">
    <source>
        <dbReference type="ARBA" id="ARBA00010945"/>
    </source>
</evidence>
<dbReference type="GO" id="GO:0003887">
    <property type="term" value="F:DNA-directed DNA polymerase activity"/>
    <property type="evidence" value="ECO:0007669"/>
    <property type="project" value="InterPro"/>
</dbReference>
<dbReference type="InterPro" id="IPR047346">
    <property type="entry name" value="Rev1_UBM1/2"/>
</dbReference>
<dbReference type="CDD" id="cd01701">
    <property type="entry name" value="PolY_Rev1"/>
    <property type="match status" value="1"/>
</dbReference>
<dbReference type="GO" id="GO:0016020">
    <property type="term" value="C:membrane"/>
    <property type="evidence" value="ECO:0007669"/>
    <property type="project" value="UniProtKB-SubCell"/>
</dbReference>
<evidence type="ECO:0000313" key="23">
    <source>
        <dbReference type="Proteomes" id="UP000245119"/>
    </source>
</evidence>
<keyword evidence="10" id="KW-0227">DNA damage</keyword>
<dbReference type="SUPFAM" id="SSF56672">
    <property type="entry name" value="DNA/RNA polymerases"/>
    <property type="match status" value="1"/>
</dbReference>
<feature type="region of interest" description="Disordered" evidence="18">
    <location>
        <begin position="339"/>
        <end position="424"/>
    </location>
</feature>
<dbReference type="InterPro" id="IPR031991">
    <property type="entry name" value="Rev1_C"/>
</dbReference>
<feature type="domain" description="BRCT" evidence="20">
    <location>
        <begin position="202"/>
        <end position="289"/>
    </location>
</feature>
<evidence type="ECO:0000256" key="8">
    <source>
        <dbReference type="ARBA" id="ARBA00022695"/>
    </source>
</evidence>
<dbReference type="Gene3D" id="3.30.1490.100">
    <property type="entry name" value="DNA polymerase, Y-family, little finger domain"/>
    <property type="match status" value="1"/>
</dbReference>
<keyword evidence="8" id="KW-0548">Nucleotidyltransferase</keyword>
<keyword evidence="16" id="KW-0539">Nucleus</keyword>
<dbReference type="InterPro" id="IPR036775">
    <property type="entry name" value="DNA_pol_Y-fam_lit_finger_sf"/>
</dbReference>
<evidence type="ECO:0000256" key="9">
    <source>
        <dbReference type="ARBA" id="ARBA00022723"/>
    </source>
</evidence>
<dbReference type="OrthoDB" id="427711at2759"/>
<dbReference type="GO" id="GO:0017125">
    <property type="term" value="F:deoxycytidyl transferase activity"/>
    <property type="evidence" value="ECO:0007669"/>
    <property type="project" value="TreeGrafter"/>
</dbReference>
<evidence type="ECO:0000256" key="1">
    <source>
        <dbReference type="ARBA" id="ARBA00004123"/>
    </source>
</evidence>
<comment type="subcellular location">
    <subcellularLocation>
        <location evidence="2">Membrane</location>
        <topology evidence="2">Multi-pass membrane protein</topology>
    </subcellularLocation>
    <subcellularLocation>
        <location evidence="1">Nucleus</location>
    </subcellularLocation>
</comment>
<comment type="cofactor">
    <cofactor evidence="17">
        <name>Mg(2+)</name>
        <dbReference type="ChEBI" id="CHEBI:18420"/>
    </cofactor>
    <text evidence="17">Binds 2 magnesium ions.</text>
</comment>
<keyword evidence="12 19" id="KW-1133">Transmembrane helix</keyword>
<keyword evidence="11 17" id="KW-0460">Magnesium</keyword>
<keyword evidence="9 17" id="KW-0479">Metal-binding</keyword>
<dbReference type="PANTHER" id="PTHR45990:SF1">
    <property type="entry name" value="DNA REPAIR PROTEIN REV1"/>
    <property type="match status" value="1"/>
</dbReference>
<gene>
    <name evidence="22" type="ORF">C0Q70_04079</name>
</gene>
<feature type="compositionally biased region" description="Polar residues" evidence="18">
    <location>
        <begin position="1091"/>
        <end position="1107"/>
    </location>
</feature>
<dbReference type="PIRSF" id="PIRSF036573">
    <property type="entry name" value="REV1"/>
    <property type="match status" value="1"/>
</dbReference>
<dbReference type="InterPro" id="IPR013717">
    <property type="entry name" value="PIG-P"/>
</dbReference>
<evidence type="ECO:0000256" key="14">
    <source>
        <dbReference type="ARBA" id="ARBA00023136"/>
    </source>
</evidence>
<feature type="domain" description="UmuC" evidence="21">
    <location>
        <begin position="503"/>
        <end position="760"/>
    </location>
</feature>
<dbReference type="InterPro" id="IPR043502">
    <property type="entry name" value="DNA/RNA_pol_sf"/>
</dbReference>
<evidence type="ECO:0000256" key="19">
    <source>
        <dbReference type="SAM" id="Phobius"/>
    </source>
</evidence>
<dbReference type="InterPro" id="IPR001126">
    <property type="entry name" value="UmuC"/>
</dbReference>
<evidence type="ECO:0000259" key="20">
    <source>
        <dbReference type="PROSITE" id="PS50172"/>
    </source>
</evidence>
<feature type="compositionally biased region" description="Polar residues" evidence="18">
    <location>
        <begin position="404"/>
        <end position="417"/>
    </location>
</feature>
<evidence type="ECO:0000256" key="12">
    <source>
        <dbReference type="ARBA" id="ARBA00022989"/>
    </source>
</evidence>
<dbReference type="InterPro" id="IPR012112">
    <property type="entry name" value="REV1"/>
</dbReference>
<evidence type="ECO:0000256" key="15">
    <source>
        <dbReference type="ARBA" id="ARBA00023204"/>
    </source>
</evidence>
<evidence type="ECO:0000256" key="17">
    <source>
        <dbReference type="PIRSR" id="PIRSR036573-2"/>
    </source>
</evidence>
<dbReference type="SUPFAM" id="SSF100879">
    <property type="entry name" value="Lesion bypass DNA polymerase (Y-family), little finger domain"/>
    <property type="match status" value="1"/>
</dbReference>
<evidence type="ECO:0000256" key="7">
    <source>
        <dbReference type="ARBA" id="ARBA00022692"/>
    </source>
</evidence>
<sequence length="1397" mass="154089">MPQEHKPSPTPERAVQGFALYLASSVGFGLYIVWSYIPDSWFKAVGLTYWPQKYWAVAVPVYLCTLLLLGYLVYLGLIFINTPPLSSVTTITDGHANYDIPEYLPSDAIPPLCDLDITEMSSSEHSHPAAAKSTGRDKEGLSKTSTGAAPSSNTGKTRGWGRRDDGGWGVFVCLHFLLSYLGGYMAAKKQKLDSQFNTDRGQVSNIFEGISIYINGYTNPSSDELRRLIMEHGGRYEQYLMKTRVTHIIATNLPDSKIRDLRDMKVVQPEWILDSIKAGRLLSHVPYKLFTSQGNSLDSFSTVIKRSSKIASHGSEQGSSASKVFLGKMHQDQVKCSHDGTAVETSTRGHTGDEISDSTEQSHDADAFDRETERIHQPLSPSDYISDQSLTDMLPSINKHGEQTHVNPPKTSASSGLLQDKGKSPVKAGDPSFLFEFYSHSRLHHISTWGAELRAYVSKLQKESRGHFPGRDKLREFHMQKMVERGFAPSLESSKCGKHSKVIMHVDMDCFFVSVGLLSHPEYKGKPVAVTHSQGKGLTRPIPGSDYVFEQSNWGNKKVGIEKPSVNESFTNTKTGSDGQEEDFMALTLESHAEVDILASADMPGKHSFHSMAEVASCSYEARKAGVKNGMFMGEARQLCPELVTIPYDFEGYNRVSKCLYDTVASYTHDIEAVSCDEMLVDCTDLLADTGTTPLEFAELLRKDIVEKTGCTASAGLGSNILLARLATRCGKPNGQFHLLQDEVMDFMKMQSVKDLPGVGWSMSKKLNAMGIMTCEDLQKISLAALQKEFGPKTGQTLYKFCRGEDDRLIRTEKERKSVSAEINYGIRFQSKPIEYECLIYGKALVVAEVSSRLQSIKMKGRTLTLKLMVRRPDAPLETAKFMGHGICNSMSKSSTLPLATDSPDLLGKEAVGLLRAMKVNSPDLRGIGIQVHRLETATFGSATGLASKGNQSILNFAVARQEVSEKASECHSKAAQSAGNETQEKNFESVSDRLTLNSKMQHQSAAYHGRAADQISNIKCREENSEQMLPPLPCLPGLADKRPSKEIIRGERAEFLLSPSQVDPSVLQELPSDIRKQIEEEIKKSRKPSHSCTSTRRVSSGKSADSSRPGCSHWATPPDEPVEELPEEQGIERKAAETLNISFSQIDPDVLSELPDDVRTQLKEDLAAAKRLRTRSETQAPQSHVMKRWDKDCADRQQKDHEDVICALPSPSQLDPSCLEALPRSLQDEITAAYSKQELVRQQGQLHSPGKSHPLPSGRSRGGGRGRGRGRGQGGRPRGKGSPLFKVPQGKPAVNLSKTFAPKQLDFGREANIVQTHSSVTVETRPQLTTVTKENNISLCGAVTLAEVRALLSEWLDSTGDPQDQDIEELVKYLGQLVLDSDLEMVDLILKFLHSL</sequence>
<dbReference type="Gene3D" id="3.40.1170.60">
    <property type="match status" value="1"/>
</dbReference>
<comment type="similarity">
    <text evidence="3">Belongs to the DNA polymerase type-Y family.</text>
</comment>
<comment type="caution">
    <text evidence="22">The sequence shown here is derived from an EMBL/GenBank/DDBJ whole genome shotgun (WGS) entry which is preliminary data.</text>
</comment>
<evidence type="ECO:0000313" key="22">
    <source>
        <dbReference type="EMBL" id="PVD37086.1"/>
    </source>
</evidence>
<dbReference type="FunFam" id="3.40.50.10190:FF:000009">
    <property type="entry name" value="DNA repair protein REV1"/>
    <property type="match status" value="1"/>
</dbReference>
<dbReference type="SUPFAM" id="SSF52113">
    <property type="entry name" value="BRCT domain"/>
    <property type="match status" value="1"/>
</dbReference>
<name>A0A2T7PUI3_POMCA</name>
<keyword evidence="14 19" id="KW-0472">Membrane</keyword>
<dbReference type="GO" id="GO:0042276">
    <property type="term" value="P:error-prone translesion synthesis"/>
    <property type="evidence" value="ECO:0007669"/>
    <property type="project" value="InterPro"/>
</dbReference>
<feature type="region of interest" description="Disordered" evidence="18">
    <location>
        <begin position="970"/>
        <end position="989"/>
    </location>
</feature>
<dbReference type="Gene3D" id="3.40.50.10190">
    <property type="entry name" value="BRCT domain"/>
    <property type="match status" value="1"/>
</dbReference>
<evidence type="ECO:0000256" key="13">
    <source>
        <dbReference type="ARBA" id="ARBA00023125"/>
    </source>
</evidence>
<dbReference type="Pfam" id="PF21999">
    <property type="entry name" value="IMS_HHH_1"/>
    <property type="match status" value="1"/>
</dbReference>
<feature type="compositionally biased region" description="Polar residues" evidence="18">
    <location>
        <begin position="379"/>
        <end position="391"/>
    </location>
</feature>
<evidence type="ECO:0000256" key="11">
    <source>
        <dbReference type="ARBA" id="ARBA00022842"/>
    </source>
</evidence>
<keyword evidence="6" id="KW-0808">Transferase</keyword>
<dbReference type="InterPro" id="IPR053848">
    <property type="entry name" value="IMS_HHH_1"/>
</dbReference>
<dbReference type="Gene3D" id="6.10.250.1490">
    <property type="match status" value="1"/>
</dbReference>
<keyword evidence="13" id="KW-0238">DNA-binding</keyword>
<feature type="region of interest" description="Disordered" evidence="18">
    <location>
        <begin position="123"/>
        <end position="160"/>
    </location>
</feature>
<dbReference type="FunFam" id="3.30.1490.100:FF:000001">
    <property type="entry name" value="DNA repair protein REV1"/>
    <property type="match status" value="1"/>
</dbReference>
<feature type="compositionally biased region" description="Acidic residues" evidence="18">
    <location>
        <begin position="1121"/>
        <end position="1130"/>
    </location>
</feature>
<organism evidence="22 23">
    <name type="scientific">Pomacea canaliculata</name>
    <name type="common">Golden apple snail</name>
    <dbReference type="NCBI Taxonomy" id="400727"/>
    <lineage>
        <taxon>Eukaryota</taxon>
        <taxon>Metazoa</taxon>
        <taxon>Spiralia</taxon>
        <taxon>Lophotrochozoa</taxon>
        <taxon>Mollusca</taxon>
        <taxon>Gastropoda</taxon>
        <taxon>Caenogastropoda</taxon>
        <taxon>Architaenioglossa</taxon>
        <taxon>Ampullarioidea</taxon>
        <taxon>Ampullariidae</taxon>
        <taxon>Pomacea</taxon>
    </lineage>
</organism>
<dbReference type="STRING" id="400727.A0A2T7PUI3"/>
<dbReference type="Pfam" id="PF16589">
    <property type="entry name" value="BRCT_2"/>
    <property type="match status" value="1"/>
</dbReference>
<dbReference type="PANTHER" id="PTHR45990">
    <property type="entry name" value="DNA REPAIR PROTEIN REV1"/>
    <property type="match status" value="1"/>
</dbReference>
<dbReference type="CDD" id="cd17719">
    <property type="entry name" value="BRCT_Rev1"/>
    <property type="match status" value="1"/>
</dbReference>
<keyword evidence="23" id="KW-1185">Reference proteome</keyword>
<dbReference type="Pfam" id="PF14377">
    <property type="entry name" value="UBM"/>
    <property type="match status" value="3"/>
</dbReference>
<feature type="binding site" evidence="17">
    <location>
        <position position="677"/>
    </location>
    <ligand>
        <name>Mg(2+)</name>
        <dbReference type="ChEBI" id="CHEBI:18420"/>
        <label>1</label>
    </ligand>
</feature>
<feature type="compositionally biased region" description="Basic and acidic residues" evidence="18">
    <location>
        <begin position="360"/>
        <end position="376"/>
    </location>
</feature>
<evidence type="ECO:0000256" key="2">
    <source>
        <dbReference type="ARBA" id="ARBA00004141"/>
    </source>
</evidence>
<feature type="compositionally biased region" description="Basic and acidic residues" evidence="18">
    <location>
        <begin position="1188"/>
        <end position="1197"/>
    </location>
</feature>
<dbReference type="Gene3D" id="1.20.58.1280">
    <property type="entry name" value="DNA repair protein Rev1, C-terminal domain"/>
    <property type="match status" value="1"/>
</dbReference>
<feature type="transmembrane region" description="Helical" evidence="19">
    <location>
        <begin position="18"/>
        <end position="37"/>
    </location>
</feature>
<dbReference type="CDD" id="cd19318">
    <property type="entry name" value="Rev1_UBM2"/>
    <property type="match status" value="1"/>
</dbReference>
<dbReference type="GO" id="GO:0005634">
    <property type="term" value="C:nucleus"/>
    <property type="evidence" value="ECO:0007669"/>
    <property type="project" value="UniProtKB-SubCell"/>
</dbReference>
<dbReference type="GO" id="GO:0070987">
    <property type="term" value="P:error-free translesion synthesis"/>
    <property type="evidence" value="ECO:0007669"/>
    <property type="project" value="TreeGrafter"/>
</dbReference>
<proteinExistence type="inferred from homology"/>
<dbReference type="EMBL" id="PZQS01000002">
    <property type="protein sequence ID" value="PVD37086.1"/>
    <property type="molecule type" value="Genomic_DNA"/>
</dbReference>
<keyword evidence="7 19" id="KW-0812">Transmembrane</keyword>
<feature type="binding site" evidence="17">
    <location>
        <position position="678"/>
    </location>
    <ligand>
        <name>Mg(2+)</name>
        <dbReference type="ChEBI" id="CHEBI:18420"/>
        <label>1</label>
    </ligand>
</feature>
<evidence type="ECO:0000259" key="21">
    <source>
        <dbReference type="PROSITE" id="PS50173"/>
    </source>
</evidence>
<dbReference type="GO" id="GO:0003684">
    <property type="term" value="F:damaged DNA binding"/>
    <property type="evidence" value="ECO:0007669"/>
    <property type="project" value="InterPro"/>
</dbReference>
<evidence type="ECO:0000256" key="4">
    <source>
        <dbReference type="ARBA" id="ARBA00020399"/>
    </source>
</evidence>
<feature type="region of interest" description="Disordered" evidence="18">
    <location>
        <begin position="1173"/>
        <end position="1197"/>
    </location>
</feature>
<dbReference type="Pfam" id="PF16727">
    <property type="entry name" value="REV1_C"/>
    <property type="match status" value="1"/>
</dbReference>
<dbReference type="Proteomes" id="UP000245119">
    <property type="component" value="Linkage Group LG2"/>
</dbReference>
<evidence type="ECO:0000256" key="10">
    <source>
        <dbReference type="ARBA" id="ARBA00022763"/>
    </source>
</evidence>
<dbReference type="SMART" id="SM00292">
    <property type="entry name" value="BRCT"/>
    <property type="match status" value="1"/>
</dbReference>
<dbReference type="InterPro" id="IPR001357">
    <property type="entry name" value="BRCT_dom"/>
</dbReference>
<dbReference type="InterPro" id="IPR038401">
    <property type="entry name" value="Rev1_C_sf"/>
</dbReference>
<dbReference type="InterPro" id="IPR025527">
    <property type="entry name" value="HUWE1/Rev1_UBM"/>
</dbReference>
<dbReference type="Pfam" id="PF08510">
    <property type="entry name" value="PIG-P"/>
    <property type="match status" value="1"/>
</dbReference>
<dbReference type="InterPro" id="IPR036420">
    <property type="entry name" value="BRCT_dom_sf"/>
</dbReference>
<dbReference type="Gene3D" id="1.10.150.20">
    <property type="entry name" value="5' to 3' exonuclease, C-terminal subdomain"/>
    <property type="match status" value="1"/>
</dbReference>
<feature type="transmembrane region" description="Helical" evidence="19">
    <location>
        <begin position="57"/>
        <end position="80"/>
    </location>
</feature>
<dbReference type="GO" id="GO:0006281">
    <property type="term" value="P:DNA repair"/>
    <property type="evidence" value="ECO:0007669"/>
    <property type="project" value="UniProtKB-KW"/>
</dbReference>
<dbReference type="InterPro" id="IPR043128">
    <property type="entry name" value="Rev_trsase/Diguanyl_cyclase"/>
</dbReference>
<accession>A0A2T7PUI3</accession>
<dbReference type="Pfam" id="PF00817">
    <property type="entry name" value="IMS"/>
    <property type="match status" value="2"/>
</dbReference>
<keyword evidence="15" id="KW-0234">DNA repair</keyword>
<feature type="compositionally biased region" description="Polar residues" evidence="18">
    <location>
        <begin position="142"/>
        <end position="156"/>
    </location>
</feature>
<dbReference type="PROSITE" id="PS50172">
    <property type="entry name" value="BRCT"/>
    <property type="match status" value="1"/>
</dbReference>
<keyword evidence="5" id="KW-0237">DNA synthesis</keyword>
<reference evidence="22 23" key="1">
    <citation type="submission" date="2018-04" db="EMBL/GenBank/DDBJ databases">
        <title>The genome of golden apple snail Pomacea canaliculata provides insight into stress tolerance and invasive adaptation.</title>
        <authorList>
            <person name="Liu C."/>
            <person name="Liu B."/>
            <person name="Ren Y."/>
            <person name="Zhang Y."/>
            <person name="Wang H."/>
            <person name="Li S."/>
            <person name="Jiang F."/>
            <person name="Yin L."/>
            <person name="Zhang G."/>
            <person name="Qian W."/>
            <person name="Fan W."/>
        </authorList>
    </citation>
    <scope>NUCLEOTIDE SEQUENCE [LARGE SCALE GENOMIC DNA]</scope>
    <source>
        <strain evidence="22">SZHN2017</strain>
        <tissue evidence="22">Muscle</tissue>
    </source>
</reference>
<evidence type="ECO:0000256" key="18">
    <source>
        <dbReference type="SAM" id="MobiDB-lite"/>
    </source>
</evidence>
<dbReference type="PROSITE" id="PS50173">
    <property type="entry name" value="UMUC"/>
    <property type="match status" value="1"/>
</dbReference>
<evidence type="ECO:0000256" key="16">
    <source>
        <dbReference type="ARBA" id="ARBA00023242"/>
    </source>
</evidence>
<dbReference type="InterPro" id="IPR017961">
    <property type="entry name" value="DNA_pol_Y-fam_little_finger"/>
</dbReference>
<evidence type="ECO:0000256" key="6">
    <source>
        <dbReference type="ARBA" id="ARBA00022679"/>
    </source>
</evidence>
<feature type="region of interest" description="Disordered" evidence="18">
    <location>
        <begin position="1241"/>
        <end position="1290"/>
    </location>
</feature>
<dbReference type="GO" id="GO:0046872">
    <property type="term" value="F:metal ion binding"/>
    <property type="evidence" value="ECO:0007669"/>
    <property type="project" value="UniProtKB-KW"/>
</dbReference>
<dbReference type="Gene3D" id="3.30.70.270">
    <property type="match status" value="2"/>
</dbReference>
<dbReference type="Pfam" id="PF11799">
    <property type="entry name" value="IMS_C"/>
    <property type="match status" value="1"/>
</dbReference>
<protein>
    <recommendedName>
        <fullName evidence="4">DNA repair protein REV1</fullName>
    </recommendedName>
</protein>
<evidence type="ECO:0000256" key="5">
    <source>
        <dbReference type="ARBA" id="ARBA00022634"/>
    </source>
</evidence>
<feature type="binding site" evidence="17">
    <location>
        <position position="507"/>
    </location>
    <ligand>
        <name>Mg(2+)</name>
        <dbReference type="ChEBI" id="CHEBI:18420"/>
        <label>1</label>
    </ligand>
</feature>
<feature type="region of interest" description="Disordered" evidence="18">
    <location>
        <begin position="1083"/>
        <end position="1131"/>
    </location>
</feature>
<dbReference type="Gene3D" id="6.10.250.1630">
    <property type="match status" value="1"/>
</dbReference>